<name>A0A5S5DX96_9FLAO</name>
<comment type="caution">
    <text evidence="1">The sequence shown here is derived from an EMBL/GenBank/DDBJ whole genome shotgun (WGS) entry which is preliminary data.</text>
</comment>
<organism evidence="1 2">
    <name type="scientific">Tenacibaculum adriaticum</name>
    <dbReference type="NCBI Taxonomy" id="413713"/>
    <lineage>
        <taxon>Bacteria</taxon>
        <taxon>Pseudomonadati</taxon>
        <taxon>Bacteroidota</taxon>
        <taxon>Flavobacteriia</taxon>
        <taxon>Flavobacteriales</taxon>
        <taxon>Flavobacteriaceae</taxon>
        <taxon>Tenacibaculum</taxon>
    </lineage>
</organism>
<dbReference type="AlphaFoldDB" id="A0A5S5DX96"/>
<keyword evidence="2" id="KW-1185">Reference proteome</keyword>
<dbReference type="RefSeq" id="WP_148869444.1">
    <property type="nucleotide sequence ID" value="NZ_VNIA01000001.1"/>
</dbReference>
<accession>A0A5S5DX96</accession>
<gene>
    <name evidence="1" type="ORF">C7447_1011088</name>
</gene>
<proteinExistence type="predicted"/>
<reference evidence="1 2" key="1">
    <citation type="submission" date="2019-07" db="EMBL/GenBank/DDBJ databases">
        <title>Genomic Encyclopedia of Type Strains, Phase IV (KMG-IV): sequencing the most valuable type-strain genomes for metagenomic binning, comparative biology and taxonomic classification.</title>
        <authorList>
            <person name="Goeker M."/>
        </authorList>
    </citation>
    <scope>NUCLEOTIDE SEQUENCE [LARGE SCALE GENOMIC DNA]</scope>
    <source>
        <strain evidence="1 2">DSM 18961</strain>
    </source>
</reference>
<dbReference type="Proteomes" id="UP000323136">
    <property type="component" value="Unassembled WGS sequence"/>
</dbReference>
<sequence length="208" mass="24924">MLLIKKKLFGLLNSKKYYNNYYYTKSISKYKDINSYINIYEDFLSSNDIIKTSERISHSSNISFGTDISTAKKEIGTPYKFIKNLNLCDILFYKTKISNYKIDIELHFFKKKLVFYKYTFPFSFYTKEIENQVQNKYFKGNKLIDFKNQLIADANNSFLKIDNEVSFSIYYFSLNHGFYDYLKNQKEILKFHSLNKQRIAVFELLETL</sequence>
<evidence type="ECO:0000313" key="1">
    <source>
        <dbReference type="EMBL" id="TYQ00472.1"/>
    </source>
</evidence>
<protein>
    <submittedName>
        <fullName evidence="1">Uncharacterized protein</fullName>
    </submittedName>
</protein>
<evidence type="ECO:0000313" key="2">
    <source>
        <dbReference type="Proteomes" id="UP000323136"/>
    </source>
</evidence>
<dbReference type="OrthoDB" id="1189487at2"/>
<dbReference type="EMBL" id="VNIA01000001">
    <property type="protein sequence ID" value="TYQ00472.1"/>
    <property type="molecule type" value="Genomic_DNA"/>
</dbReference>